<dbReference type="PANTHER" id="PTHR30250">
    <property type="entry name" value="PST FAMILY PREDICTED COLANIC ACID TRANSPORTER"/>
    <property type="match status" value="1"/>
</dbReference>
<feature type="transmembrane region" description="Helical" evidence="7">
    <location>
        <begin position="110"/>
        <end position="134"/>
    </location>
</feature>
<name>A0ABV2WT83_9NOCA</name>
<evidence type="ECO:0000256" key="1">
    <source>
        <dbReference type="ARBA" id="ARBA00004651"/>
    </source>
</evidence>
<evidence type="ECO:0000256" key="2">
    <source>
        <dbReference type="ARBA" id="ARBA00007430"/>
    </source>
</evidence>
<feature type="transmembrane region" description="Helical" evidence="7">
    <location>
        <begin position="352"/>
        <end position="375"/>
    </location>
</feature>
<evidence type="ECO:0000256" key="6">
    <source>
        <dbReference type="ARBA" id="ARBA00023136"/>
    </source>
</evidence>
<evidence type="ECO:0000313" key="8">
    <source>
        <dbReference type="EMBL" id="MEU1954105.1"/>
    </source>
</evidence>
<keyword evidence="5 7" id="KW-1133">Transmembrane helix</keyword>
<evidence type="ECO:0000256" key="7">
    <source>
        <dbReference type="SAM" id="Phobius"/>
    </source>
</evidence>
<keyword evidence="4 7" id="KW-0812">Transmembrane</keyword>
<protein>
    <submittedName>
        <fullName evidence="8">Lipopolysaccharide biosynthesis protein</fullName>
    </submittedName>
</protein>
<sequence length="490" mass="51863">MNPADPHTIPIRIVHRHYPVSMDGLRVPDYDLPTEIIPAFADWPTEKLPLITTIPPAETAPRTKAARLRELATVLRDIAYVSFGKYGQYLVTVATLPLIARLLGASGMGLLAIGMSAYFLGSLIVDLGITSYLAARIQESGTDREVVNHTRGTYLAIRGGILGVLAVALVTAVPAGAPDYLGMVLLGLFVGGFWSMSEDWVLIGQGRFGASTLYQSIARVGYLIALLTLLPRFPTAAMAMLCLLASSVISLALTWWDTWRAFGPPGRPRGAWKLIRAALPVVTGRLLTTSYGQGAAAVYGAVLNAASLGLYSAADRLVRAVQSLLDPIGFALLPRMAKRSGEERFWPDALRALGLCVAAACVATAALWVAAPLVIGLVFGDEFGGAAGVLRLEALILPATTVTSFVTTAILPVRQDTVGVLIGSATGTVVAGCALLLTLRTHSVWTLAAGIVAAEFAVAIWYLARMRALIVRERTAGAAQPAGAQRRGTR</sequence>
<evidence type="ECO:0000256" key="5">
    <source>
        <dbReference type="ARBA" id="ARBA00022989"/>
    </source>
</evidence>
<dbReference type="RefSeq" id="WP_356954093.1">
    <property type="nucleotide sequence ID" value="NZ_JBEXYG010000001.1"/>
</dbReference>
<evidence type="ECO:0000256" key="3">
    <source>
        <dbReference type="ARBA" id="ARBA00022475"/>
    </source>
</evidence>
<accession>A0ABV2WT83</accession>
<feature type="transmembrane region" description="Helical" evidence="7">
    <location>
        <begin position="208"/>
        <end position="230"/>
    </location>
</feature>
<dbReference type="InterPro" id="IPR050833">
    <property type="entry name" value="Poly_Biosynth_Transport"/>
</dbReference>
<feature type="transmembrane region" description="Helical" evidence="7">
    <location>
        <begin position="236"/>
        <end position="256"/>
    </location>
</feature>
<keyword evidence="9" id="KW-1185">Reference proteome</keyword>
<reference evidence="8 9" key="1">
    <citation type="submission" date="2024-06" db="EMBL/GenBank/DDBJ databases">
        <title>The Natural Products Discovery Center: Release of the First 8490 Sequenced Strains for Exploring Actinobacteria Biosynthetic Diversity.</title>
        <authorList>
            <person name="Kalkreuter E."/>
            <person name="Kautsar S.A."/>
            <person name="Yang D."/>
            <person name="Bader C.D."/>
            <person name="Teijaro C.N."/>
            <person name="Fluegel L."/>
            <person name="Davis C.M."/>
            <person name="Simpson J.R."/>
            <person name="Lauterbach L."/>
            <person name="Steele A.D."/>
            <person name="Gui C."/>
            <person name="Meng S."/>
            <person name="Li G."/>
            <person name="Viehrig K."/>
            <person name="Ye F."/>
            <person name="Su P."/>
            <person name="Kiefer A.F."/>
            <person name="Nichols A."/>
            <person name="Cepeda A.J."/>
            <person name="Yan W."/>
            <person name="Fan B."/>
            <person name="Jiang Y."/>
            <person name="Adhikari A."/>
            <person name="Zheng C.-J."/>
            <person name="Schuster L."/>
            <person name="Cowan T.M."/>
            <person name="Smanski M.J."/>
            <person name="Chevrette M.G."/>
            <person name="De Carvalho L.P.S."/>
            <person name="Shen B."/>
        </authorList>
    </citation>
    <scope>NUCLEOTIDE SEQUENCE [LARGE SCALE GENOMIC DNA]</scope>
    <source>
        <strain evidence="8 9">NPDC019708</strain>
    </source>
</reference>
<feature type="transmembrane region" description="Helical" evidence="7">
    <location>
        <begin position="155"/>
        <end position="174"/>
    </location>
</feature>
<keyword evidence="3" id="KW-1003">Cell membrane</keyword>
<keyword evidence="6 7" id="KW-0472">Membrane</keyword>
<dbReference type="Proteomes" id="UP001550628">
    <property type="component" value="Unassembled WGS sequence"/>
</dbReference>
<proteinExistence type="inferred from homology"/>
<feature type="transmembrane region" description="Helical" evidence="7">
    <location>
        <begin position="180"/>
        <end position="196"/>
    </location>
</feature>
<dbReference type="PANTHER" id="PTHR30250:SF10">
    <property type="entry name" value="LIPOPOLYSACCHARIDE BIOSYNTHESIS PROTEIN WZXC"/>
    <property type="match status" value="1"/>
</dbReference>
<feature type="transmembrane region" description="Helical" evidence="7">
    <location>
        <begin position="420"/>
        <end position="439"/>
    </location>
</feature>
<evidence type="ECO:0000256" key="4">
    <source>
        <dbReference type="ARBA" id="ARBA00022692"/>
    </source>
</evidence>
<dbReference type="InterPro" id="IPR002797">
    <property type="entry name" value="Polysacc_synth"/>
</dbReference>
<gene>
    <name evidence="8" type="ORF">ABZ510_19855</name>
</gene>
<dbReference type="EMBL" id="JBEYBF010000013">
    <property type="protein sequence ID" value="MEU1954105.1"/>
    <property type="molecule type" value="Genomic_DNA"/>
</dbReference>
<comment type="subcellular location">
    <subcellularLocation>
        <location evidence="1">Cell membrane</location>
        <topology evidence="1">Multi-pass membrane protein</topology>
    </subcellularLocation>
</comment>
<feature type="transmembrane region" description="Helical" evidence="7">
    <location>
        <begin position="395"/>
        <end position="413"/>
    </location>
</feature>
<comment type="caution">
    <text evidence="8">The sequence shown here is derived from an EMBL/GenBank/DDBJ whole genome shotgun (WGS) entry which is preliminary data.</text>
</comment>
<feature type="transmembrane region" description="Helical" evidence="7">
    <location>
        <begin position="445"/>
        <end position="464"/>
    </location>
</feature>
<comment type="similarity">
    <text evidence="2">Belongs to the polysaccharide synthase family.</text>
</comment>
<dbReference type="Pfam" id="PF01943">
    <property type="entry name" value="Polysacc_synt"/>
    <property type="match status" value="1"/>
</dbReference>
<organism evidence="8 9">
    <name type="scientific">Nocardia rhamnosiphila</name>
    <dbReference type="NCBI Taxonomy" id="426716"/>
    <lineage>
        <taxon>Bacteria</taxon>
        <taxon>Bacillati</taxon>
        <taxon>Actinomycetota</taxon>
        <taxon>Actinomycetes</taxon>
        <taxon>Mycobacteriales</taxon>
        <taxon>Nocardiaceae</taxon>
        <taxon>Nocardia</taxon>
    </lineage>
</organism>
<evidence type="ECO:0000313" key="9">
    <source>
        <dbReference type="Proteomes" id="UP001550628"/>
    </source>
</evidence>